<proteinExistence type="predicted"/>
<dbReference type="Proteomes" id="UP001530315">
    <property type="component" value="Unassembled WGS sequence"/>
</dbReference>
<organism evidence="1 2">
    <name type="scientific">Stephanodiscus triporus</name>
    <dbReference type="NCBI Taxonomy" id="2934178"/>
    <lineage>
        <taxon>Eukaryota</taxon>
        <taxon>Sar</taxon>
        <taxon>Stramenopiles</taxon>
        <taxon>Ochrophyta</taxon>
        <taxon>Bacillariophyta</taxon>
        <taxon>Coscinodiscophyceae</taxon>
        <taxon>Thalassiosirophycidae</taxon>
        <taxon>Stephanodiscales</taxon>
        <taxon>Stephanodiscaceae</taxon>
        <taxon>Stephanodiscus</taxon>
    </lineage>
</organism>
<gene>
    <name evidence="1" type="ORF">ACHAW5_006688</name>
</gene>
<name>A0ABD3QSI4_9STRA</name>
<sequence>MFISSLLSAKWKRPRFLAILSGDDVLHATVNDFRMPHLIMICAVDHVTRAVHERRHFELIHNRRYGYAIPYRHQLLILPGGEIAQSEMPQFPLLMKHQQFF</sequence>
<accession>A0ABD3QSI4</accession>
<dbReference type="EMBL" id="JALLAZ020000204">
    <property type="protein sequence ID" value="KAL3800955.1"/>
    <property type="molecule type" value="Genomic_DNA"/>
</dbReference>
<protein>
    <submittedName>
        <fullName evidence="1">Uncharacterized protein</fullName>
    </submittedName>
</protein>
<evidence type="ECO:0000313" key="1">
    <source>
        <dbReference type="EMBL" id="KAL3800955.1"/>
    </source>
</evidence>
<evidence type="ECO:0000313" key="2">
    <source>
        <dbReference type="Proteomes" id="UP001530315"/>
    </source>
</evidence>
<dbReference type="AlphaFoldDB" id="A0ABD3QSI4"/>
<keyword evidence="2" id="KW-1185">Reference proteome</keyword>
<comment type="caution">
    <text evidence="1">The sequence shown here is derived from an EMBL/GenBank/DDBJ whole genome shotgun (WGS) entry which is preliminary data.</text>
</comment>
<reference evidence="1 2" key="1">
    <citation type="submission" date="2024-10" db="EMBL/GenBank/DDBJ databases">
        <title>Updated reference genomes for cyclostephanoid diatoms.</title>
        <authorList>
            <person name="Roberts W.R."/>
            <person name="Alverson A.J."/>
        </authorList>
    </citation>
    <scope>NUCLEOTIDE SEQUENCE [LARGE SCALE GENOMIC DNA]</scope>
    <source>
        <strain evidence="1 2">AJA276-08</strain>
    </source>
</reference>